<gene>
    <name evidence="1" type="ORF">MUK42_34476</name>
</gene>
<keyword evidence="2" id="KW-1185">Reference proteome</keyword>
<reference evidence="1" key="1">
    <citation type="submission" date="2022-05" db="EMBL/GenBank/DDBJ databases">
        <title>The Musa troglodytarum L. genome provides insights into the mechanism of non-climacteric behaviour and enrichment of carotenoids.</title>
        <authorList>
            <person name="Wang J."/>
        </authorList>
    </citation>
    <scope>NUCLEOTIDE SEQUENCE</scope>
    <source>
        <tissue evidence="1">Leaf</tissue>
    </source>
</reference>
<sequence length="88" mass="9882">MRPSWVFCVCFWSELVAERKNRTVDRSVNLGRGVVGSDRTDLGAVGLDRNDLDHVELGSVGLNLQLILVIYNHKNQLKVQISSSKLNM</sequence>
<name>A0A9E7FIL4_9LILI</name>
<dbReference type="EMBL" id="CP097506">
    <property type="protein sequence ID" value="URD95782.1"/>
    <property type="molecule type" value="Genomic_DNA"/>
</dbReference>
<proteinExistence type="predicted"/>
<protein>
    <submittedName>
        <fullName evidence="1">Uncharacterized protein</fullName>
    </submittedName>
</protein>
<dbReference type="AlphaFoldDB" id="A0A9E7FIL4"/>
<evidence type="ECO:0000313" key="1">
    <source>
        <dbReference type="EMBL" id="URD95782.1"/>
    </source>
</evidence>
<organism evidence="1 2">
    <name type="scientific">Musa troglodytarum</name>
    <name type="common">fe'i banana</name>
    <dbReference type="NCBI Taxonomy" id="320322"/>
    <lineage>
        <taxon>Eukaryota</taxon>
        <taxon>Viridiplantae</taxon>
        <taxon>Streptophyta</taxon>
        <taxon>Embryophyta</taxon>
        <taxon>Tracheophyta</taxon>
        <taxon>Spermatophyta</taxon>
        <taxon>Magnoliopsida</taxon>
        <taxon>Liliopsida</taxon>
        <taxon>Zingiberales</taxon>
        <taxon>Musaceae</taxon>
        <taxon>Musa</taxon>
    </lineage>
</organism>
<evidence type="ECO:0000313" key="2">
    <source>
        <dbReference type="Proteomes" id="UP001055439"/>
    </source>
</evidence>
<dbReference type="Proteomes" id="UP001055439">
    <property type="component" value="Chromosome 4"/>
</dbReference>
<accession>A0A9E7FIL4</accession>